<reference evidence="2 3" key="1">
    <citation type="submission" date="2023-08" db="EMBL/GenBank/DDBJ databases">
        <authorList>
            <person name="Palmer J.M."/>
        </authorList>
    </citation>
    <scope>NUCLEOTIDE SEQUENCE [LARGE SCALE GENOMIC DNA]</scope>
    <source>
        <strain evidence="2 3">TWF481</strain>
    </source>
</reference>
<dbReference type="InterPro" id="IPR019734">
    <property type="entry name" value="TPR_rpt"/>
</dbReference>
<dbReference type="Proteomes" id="UP001370758">
    <property type="component" value="Unassembled WGS sequence"/>
</dbReference>
<evidence type="ECO:0000313" key="3">
    <source>
        <dbReference type="Proteomes" id="UP001370758"/>
    </source>
</evidence>
<dbReference type="PROSITE" id="PS50280">
    <property type="entry name" value="SET"/>
    <property type="match status" value="1"/>
</dbReference>
<dbReference type="AlphaFoldDB" id="A0AAV9W1M0"/>
<dbReference type="Gene3D" id="2.170.270.10">
    <property type="entry name" value="SET domain"/>
    <property type="match status" value="1"/>
</dbReference>
<evidence type="ECO:0000259" key="1">
    <source>
        <dbReference type="PROSITE" id="PS50280"/>
    </source>
</evidence>
<protein>
    <recommendedName>
        <fullName evidence="1">SET domain-containing protein</fullName>
    </recommendedName>
</protein>
<feature type="domain" description="SET" evidence="1">
    <location>
        <begin position="381"/>
        <end position="576"/>
    </location>
</feature>
<dbReference type="EMBL" id="JAVHJL010000008">
    <property type="protein sequence ID" value="KAK6498981.1"/>
    <property type="molecule type" value="Genomic_DNA"/>
</dbReference>
<comment type="caution">
    <text evidence="2">The sequence shown here is derived from an EMBL/GenBank/DDBJ whole genome shotgun (WGS) entry which is preliminary data.</text>
</comment>
<proteinExistence type="predicted"/>
<dbReference type="PANTHER" id="PTHR47643">
    <property type="entry name" value="TPR DOMAIN PROTEIN (AFU_ORTHOLOGUE AFUA_5G12710)"/>
    <property type="match status" value="1"/>
</dbReference>
<gene>
    <name evidence="2" type="ORF">TWF481_011552</name>
</gene>
<name>A0AAV9W1M0_9PEZI</name>
<dbReference type="Gene3D" id="1.25.40.10">
    <property type="entry name" value="Tetratricopeptide repeat domain"/>
    <property type="match status" value="1"/>
</dbReference>
<evidence type="ECO:0000313" key="2">
    <source>
        <dbReference type="EMBL" id="KAK6498981.1"/>
    </source>
</evidence>
<dbReference type="CDD" id="cd20071">
    <property type="entry name" value="SET_SMYD"/>
    <property type="match status" value="1"/>
</dbReference>
<organism evidence="2 3">
    <name type="scientific">Arthrobotrys musiformis</name>
    <dbReference type="NCBI Taxonomy" id="47236"/>
    <lineage>
        <taxon>Eukaryota</taxon>
        <taxon>Fungi</taxon>
        <taxon>Dikarya</taxon>
        <taxon>Ascomycota</taxon>
        <taxon>Pezizomycotina</taxon>
        <taxon>Orbiliomycetes</taxon>
        <taxon>Orbiliales</taxon>
        <taxon>Orbiliaceae</taxon>
        <taxon>Arthrobotrys</taxon>
    </lineage>
</organism>
<sequence length="788" mass="88783">MSVGDDVSTGLRVKAQFTSFEWNQLKMQGLVQERAQALAGQKIPLAPYMTKEHLISLLRDREPVDEGSSFSDAKYNLTEYYVEPYPPSNKPLKELRNITLSDLRIETRHLGSRIFVKTVCAAKRIACVSVIVEDEKGVPGQLQIFNLGRKVDLEEFLPVGQILCVKEPFFKFSTTAIQSLRVDHFEDLVLLDDCDEEVPNVWKVIVDKSAEGCKEFGNQAFQGGKVAEAIKWYTKGLDILTSGRENPAVDEDAEKLGQENGAKTVRVALLLNRALAYLYRGEDERAVQDCEAVHLYMGPNRKALYRQAEALYNLRRFEDCARILARLLSLCPDDKDGKSKFQIVRQRLLEQIRGQYDFANMVELAKNDYVGQEFNFADYTAPVYAKTSDISGNGLFTRKDVKMGDLLFVCKAFMNCRGSDNGVSVMIRPAELHVDQGVGAFLSSAVLEKLRKNPSAYDAILKLHNAYGKRWRTGQEDNKAVDAFLVRNICNSNAFGSCSYYDDFPEMRAQDGIPAARNPKKTMEEPFDPNSGLWILPSYMNHSCIPNARRTFLGNMMILRAVVDMPKDTEILVTYTDCNLPYKDRKKIIETSWKFTCNCKLCQFQSAPGVSEALENVMKKIHPIIVRTSEGTPKISDVEQLRRLIIELEKLYIFEAHIVPRPYLGEHILRLYGLLNHMGEMRPAFDTLHAGPPAWGAVFKIEPETGVDFEHKGWADADLVRAYVRLATLAGILGGKVFEDWKAVAKDCYRVVAGEDVTFEGTFGAVIRQFTELENGSDGKVDRPSKPG</sequence>
<dbReference type="SMART" id="SM00028">
    <property type="entry name" value="TPR"/>
    <property type="match status" value="3"/>
</dbReference>
<dbReference type="InterPro" id="IPR001214">
    <property type="entry name" value="SET_dom"/>
</dbReference>
<dbReference type="SUPFAM" id="SSF82199">
    <property type="entry name" value="SET domain"/>
    <property type="match status" value="1"/>
</dbReference>
<dbReference type="InterPro" id="IPR011990">
    <property type="entry name" value="TPR-like_helical_dom_sf"/>
</dbReference>
<keyword evidence="3" id="KW-1185">Reference proteome</keyword>
<dbReference type="InterPro" id="IPR053209">
    <property type="entry name" value="Gramillin-biosynth_MTr"/>
</dbReference>
<dbReference type="PANTHER" id="PTHR47643:SF2">
    <property type="entry name" value="TPR DOMAIN PROTEIN (AFU_ORTHOLOGUE AFUA_5G12710)"/>
    <property type="match status" value="1"/>
</dbReference>
<dbReference type="InterPro" id="IPR046341">
    <property type="entry name" value="SET_dom_sf"/>
</dbReference>
<accession>A0AAV9W1M0</accession>
<dbReference type="SUPFAM" id="SSF48452">
    <property type="entry name" value="TPR-like"/>
    <property type="match status" value="1"/>
</dbReference>
<dbReference type="Pfam" id="PF00856">
    <property type="entry name" value="SET"/>
    <property type="match status" value="1"/>
</dbReference>